<reference evidence="2" key="1">
    <citation type="journal article" date="2014" name="Front. Microbiol.">
        <title>High frequency of phylogenetically diverse reductive dehalogenase-homologous genes in deep subseafloor sedimentary metagenomes.</title>
        <authorList>
            <person name="Kawai M."/>
            <person name="Futagami T."/>
            <person name="Toyoda A."/>
            <person name="Takaki Y."/>
            <person name="Nishi S."/>
            <person name="Hori S."/>
            <person name="Arai W."/>
            <person name="Tsubouchi T."/>
            <person name="Morono Y."/>
            <person name="Uchiyama I."/>
            <person name="Ito T."/>
            <person name="Fujiyama A."/>
            <person name="Inagaki F."/>
            <person name="Takami H."/>
        </authorList>
    </citation>
    <scope>NUCLEOTIDE SEQUENCE</scope>
    <source>
        <strain evidence="2">Expedition CK06-06</strain>
    </source>
</reference>
<feature type="non-terminal residue" evidence="2">
    <location>
        <position position="1"/>
    </location>
</feature>
<feature type="transmembrane region" description="Helical" evidence="1">
    <location>
        <begin position="37"/>
        <end position="56"/>
    </location>
</feature>
<feature type="transmembrane region" description="Helical" evidence="1">
    <location>
        <begin position="68"/>
        <end position="91"/>
    </location>
</feature>
<name>X1FPW3_9ZZZZ</name>
<protein>
    <submittedName>
        <fullName evidence="2">Uncharacterized protein</fullName>
    </submittedName>
</protein>
<dbReference type="AlphaFoldDB" id="X1FPW3"/>
<comment type="caution">
    <text evidence="2">The sequence shown here is derived from an EMBL/GenBank/DDBJ whole genome shotgun (WGS) entry which is preliminary data.</text>
</comment>
<accession>X1FPW3</accession>
<keyword evidence="1" id="KW-0812">Transmembrane</keyword>
<sequence length="94" mass="10585">LRGDLPNFFDERSKSLLFEHRIEKEKEAKGAETFMDIYISLVIAAPMILMLLLIMMKISGLGIAMSTGTITLIMVLGVTIINIVFLTFLQLKHD</sequence>
<gene>
    <name evidence="2" type="ORF">S03H2_15603</name>
</gene>
<organism evidence="2">
    <name type="scientific">marine sediment metagenome</name>
    <dbReference type="NCBI Taxonomy" id="412755"/>
    <lineage>
        <taxon>unclassified sequences</taxon>
        <taxon>metagenomes</taxon>
        <taxon>ecological metagenomes</taxon>
    </lineage>
</organism>
<proteinExistence type="predicted"/>
<keyword evidence="1" id="KW-0472">Membrane</keyword>
<evidence type="ECO:0000256" key="1">
    <source>
        <dbReference type="SAM" id="Phobius"/>
    </source>
</evidence>
<keyword evidence="1" id="KW-1133">Transmembrane helix</keyword>
<evidence type="ECO:0000313" key="2">
    <source>
        <dbReference type="EMBL" id="GAH34545.1"/>
    </source>
</evidence>
<dbReference type="EMBL" id="BARU01007940">
    <property type="protein sequence ID" value="GAH34545.1"/>
    <property type="molecule type" value="Genomic_DNA"/>
</dbReference>